<dbReference type="Pfam" id="PF12836">
    <property type="entry name" value="HHH_3"/>
    <property type="match status" value="1"/>
</dbReference>
<organism evidence="1 2">
    <name type="scientific">Paracidobacterium acidisoli</name>
    <dbReference type="NCBI Taxonomy" id="2303751"/>
    <lineage>
        <taxon>Bacteria</taxon>
        <taxon>Pseudomonadati</taxon>
        <taxon>Acidobacteriota</taxon>
        <taxon>Terriglobia</taxon>
        <taxon>Terriglobales</taxon>
        <taxon>Acidobacteriaceae</taxon>
        <taxon>Paracidobacterium</taxon>
    </lineage>
</organism>
<evidence type="ECO:0008006" key="3">
    <source>
        <dbReference type="Google" id="ProtNLM"/>
    </source>
</evidence>
<dbReference type="AlphaFoldDB" id="A0A372IKL6"/>
<evidence type="ECO:0000313" key="1">
    <source>
        <dbReference type="EMBL" id="RFU15428.1"/>
    </source>
</evidence>
<accession>A0A372IKL6</accession>
<dbReference type="InterPro" id="IPR018152">
    <property type="entry name" value="SOD_Cu/Zn_BS"/>
</dbReference>
<proteinExistence type="predicted"/>
<sequence length="178" mass="19129">MPRIFSGNSCGQNGFHLHVSGSETGEYAMIPGKRTKLITQCLVAAVLCFAVVWISACNDHHPSDQQLQQQAAHATEQAKKDAQNAAANARVAAAEAERRLDDIASGLKQGLHNGKDAQGHIDINSASLDELETLPGMTEARAHRVIAHRPYDATHDLVGKGIVTEAEYDRISGRIVAD</sequence>
<dbReference type="SUPFAM" id="SSF81585">
    <property type="entry name" value="PsbU/PolX domain-like"/>
    <property type="match status" value="1"/>
</dbReference>
<comment type="caution">
    <text evidence="1">The sequence shown here is derived from an EMBL/GenBank/DDBJ whole genome shotgun (WGS) entry which is preliminary data.</text>
</comment>
<dbReference type="Proteomes" id="UP000264702">
    <property type="component" value="Unassembled WGS sequence"/>
</dbReference>
<dbReference type="Gene3D" id="1.10.150.320">
    <property type="entry name" value="Photosystem II 12 kDa extrinsic protein"/>
    <property type="match status" value="1"/>
</dbReference>
<evidence type="ECO:0000313" key="2">
    <source>
        <dbReference type="Proteomes" id="UP000264702"/>
    </source>
</evidence>
<dbReference type="PROSITE" id="PS00087">
    <property type="entry name" value="SOD_CU_ZN_1"/>
    <property type="match status" value="1"/>
</dbReference>
<name>A0A372IKL6_9BACT</name>
<gene>
    <name evidence="1" type="ORF">D0Y96_17355</name>
</gene>
<keyword evidence="2" id="KW-1185">Reference proteome</keyword>
<reference evidence="1 2" key="1">
    <citation type="submission" date="2018-08" db="EMBL/GenBank/DDBJ databases">
        <title>Acidipila sp. 4G-K13, an acidobacterium isolated from forest soil.</title>
        <authorList>
            <person name="Gao Z.-H."/>
            <person name="Qiu L.-H."/>
        </authorList>
    </citation>
    <scope>NUCLEOTIDE SEQUENCE [LARGE SCALE GENOMIC DNA]</scope>
    <source>
        <strain evidence="1 2">4G-K13</strain>
    </source>
</reference>
<dbReference type="EMBL" id="QVQT01000006">
    <property type="protein sequence ID" value="RFU15428.1"/>
    <property type="molecule type" value="Genomic_DNA"/>
</dbReference>
<protein>
    <recommendedName>
        <fullName evidence="3">Helix-hairpin-helix domain-containing protein</fullName>
    </recommendedName>
</protein>